<sequence length="77" mass="8719">MRRGRAIGVTHAEINNIFAAASRSHFQFSGDIKNVRGETIDTRKTAFRTEFSHRFLGLTLAPGPSERRCCMCSTFRK</sequence>
<reference evidence="2" key="1">
    <citation type="submission" date="2017-08" db="EMBL/GenBank/DDBJ databases">
        <authorList>
            <person name="Brisse S."/>
        </authorList>
    </citation>
    <scope>NUCLEOTIDE SEQUENCE [LARGE SCALE GENOMIC DNA]</scope>
    <source>
        <strain evidence="2">06D021</strain>
    </source>
</reference>
<organism evidence="1 2">
    <name type="scientific">Klebsiella grimontii</name>
    <dbReference type="NCBI Taxonomy" id="2058152"/>
    <lineage>
        <taxon>Bacteria</taxon>
        <taxon>Pseudomonadati</taxon>
        <taxon>Pseudomonadota</taxon>
        <taxon>Gammaproteobacteria</taxon>
        <taxon>Enterobacterales</taxon>
        <taxon>Enterobacteriaceae</taxon>
        <taxon>Klebsiella/Raoultella group</taxon>
        <taxon>Klebsiella</taxon>
    </lineage>
</organism>
<dbReference type="EMBL" id="FZTC01000022">
    <property type="protein sequence ID" value="SNU36782.1"/>
    <property type="molecule type" value="Genomic_DNA"/>
</dbReference>
<evidence type="ECO:0000313" key="2">
    <source>
        <dbReference type="Proteomes" id="UP000220639"/>
    </source>
</evidence>
<protein>
    <submittedName>
        <fullName evidence="1">Uncharacterized protein</fullName>
    </submittedName>
</protein>
<gene>
    <name evidence="1" type="ORF">KOSB73_290269</name>
</gene>
<dbReference type="Proteomes" id="UP000220639">
    <property type="component" value="Unassembled WGS sequence"/>
</dbReference>
<name>A0A285B788_9ENTR</name>
<evidence type="ECO:0000313" key="1">
    <source>
        <dbReference type="EMBL" id="SNU36782.1"/>
    </source>
</evidence>
<proteinExistence type="predicted"/>
<accession>A0A285B788</accession>
<dbReference type="AlphaFoldDB" id="A0A285B788"/>